<dbReference type="Gene3D" id="3.30.70.1440">
    <property type="entry name" value="Multidrug efflux transporter AcrB pore domain"/>
    <property type="match status" value="1"/>
</dbReference>
<feature type="transmembrane region" description="Helical" evidence="1">
    <location>
        <begin position="129"/>
        <end position="152"/>
    </location>
</feature>
<dbReference type="Gene3D" id="3.30.2090.10">
    <property type="entry name" value="Multidrug efflux transporter AcrB TolC docking domain, DN and DC subdomains"/>
    <property type="match status" value="1"/>
</dbReference>
<gene>
    <name evidence="2" type="ORF">GX576_01670</name>
</gene>
<keyword evidence="1" id="KW-1133">Transmembrane helix</keyword>
<dbReference type="SUPFAM" id="SSF82866">
    <property type="entry name" value="Multidrug efflux transporter AcrB transmembrane domain"/>
    <property type="match status" value="2"/>
</dbReference>
<dbReference type="GO" id="GO:0042910">
    <property type="term" value="F:xenobiotic transmembrane transporter activity"/>
    <property type="evidence" value="ECO:0007669"/>
    <property type="project" value="TreeGrafter"/>
</dbReference>
<dbReference type="SUPFAM" id="SSF82693">
    <property type="entry name" value="Multidrug efflux transporter AcrB pore domain, PN1, PN2, PC1 and PC2 subdomains"/>
    <property type="match status" value="1"/>
</dbReference>
<dbReference type="InterPro" id="IPR027463">
    <property type="entry name" value="AcrB_DN_DC_subdom"/>
</dbReference>
<feature type="non-terminal residue" evidence="2">
    <location>
        <position position="1"/>
    </location>
</feature>
<dbReference type="Gene3D" id="3.30.70.1430">
    <property type="entry name" value="Multidrug efflux transporter AcrB pore domain"/>
    <property type="match status" value="1"/>
</dbReference>
<dbReference type="Gene3D" id="1.20.1640.10">
    <property type="entry name" value="Multidrug efflux transporter AcrB transmembrane domain"/>
    <property type="match status" value="2"/>
</dbReference>
<dbReference type="SUPFAM" id="SSF82714">
    <property type="entry name" value="Multidrug efflux transporter AcrB TolC docking domain, DN and DC subdomains"/>
    <property type="match status" value="1"/>
</dbReference>
<keyword evidence="1" id="KW-0472">Membrane</keyword>
<dbReference type="InterPro" id="IPR001036">
    <property type="entry name" value="Acrflvin-R"/>
</dbReference>
<proteinExistence type="predicted"/>
<evidence type="ECO:0000313" key="3">
    <source>
        <dbReference type="Proteomes" id="UP000536534"/>
    </source>
</evidence>
<feature type="transmembrane region" description="Helical" evidence="1">
    <location>
        <begin position="623"/>
        <end position="645"/>
    </location>
</feature>
<accession>A0A7X7R738</accession>
<sequence>IVVVENIHRWHTLEPDTPLWQLIPKAVDEVGGPTILATFTVIAALLPMAFVTGLMGPYMSPIPINASMGMFISLVIAFVVTPWLAQKMLKRVDAHHHGGEDKMTRRLDGLFRRVMTPMFDARRGARNRLLLWLGVFALIAASLALPVVQLVVMKMLPFDNKSEFQVVLDMPVGTPLEDTARVLNEIGAHLATVPEVTDWQSYAGTAAPINFNGLVRQYYLRSAPEQGDIQVNLVDKRARDRQSHEIAVSVRDAVTAIGRRNGGNAKVVEVPPGPPVLSPIVAEIYGPDYDGQLAVAKQVRAAFEATPDIVGVDDTVDEDAPKLLLRVDQAKAARMGVAQADIVEVVRLGLSGENVTPVHGGEHKYEIPVRIQLPAVRQSEVGNLLAMQVRARDGRRVTISELVTVAETKREQILYRKDLLPVVYVTGDMGGALDSPLYGMFDIRSRVREMALGGAPGVGGTLGEWFINPPEDPYAAYQLKWDGEWQITYETFRDMGAAYAVGLILIYLLVVAQFRSYLVPLIIMAPIPLTIVGVMPGHALLGAQFTATSMIGMIALAGIIVRNSILLVDFVNQQVAEGMAFGEALIRAAAVRAKPIGLTALAAMIGAVFILDDPIFNGLAISLIFGIFVSTVLTLVVIPVLYYAAMRGRIARLQQPSEETPA</sequence>
<dbReference type="PRINTS" id="PR00702">
    <property type="entry name" value="ACRIFLAVINRP"/>
</dbReference>
<feature type="transmembrane region" description="Helical" evidence="1">
    <location>
        <begin position="496"/>
        <end position="514"/>
    </location>
</feature>
<dbReference type="PANTHER" id="PTHR32063:SF16">
    <property type="entry name" value="CATION EFFLUX SYSTEM (ACRB_ACRD_ACRF FAMILY)"/>
    <property type="match status" value="1"/>
</dbReference>
<feature type="transmembrane region" description="Helical" evidence="1">
    <location>
        <begin position="62"/>
        <end position="85"/>
    </location>
</feature>
<reference evidence="2 3" key="1">
    <citation type="journal article" date="2020" name="Biotechnol. Biofuels">
        <title>New insights from the biogas microbiome by comprehensive genome-resolved metagenomics of nearly 1600 species originating from multiple anaerobic digesters.</title>
        <authorList>
            <person name="Campanaro S."/>
            <person name="Treu L."/>
            <person name="Rodriguez-R L.M."/>
            <person name="Kovalovszki A."/>
            <person name="Ziels R.M."/>
            <person name="Maus I."/>
            <person name="Zhu X."/>
            <person name="Kougias P.G."/>
            <person name="Basile A."/>
            <person name="Luo G."/>
            <person name="Schluter A."/>
            <person name="Konstantinidis K.T."/>
            <person name="Angelidaki I."/>
        </authorList>
    </citation>
    <scope>NUCLEOTIDE SEQUENCE [LARGE SCALE GENOMIC DNA]</scope>
    <source>
        <strain evidence="2">AS06rmzACSIP_256</strain>
    </source>
</reference>
<dbReference type="PANTHER" id="PTHR32063">
    <property type="match status" value="1"/>
</dbReference>
<dbReference type="AlphaFoldDB" id="A0A7X7R738"/>
<feature type="transmembrane region" description="Helical" evidence="1">
    <location>
        <begin position="35"/>
        <end position="56"/>
    </location>
</feature>
<organism evidence="2 3">
    <name type="scientific">Thauera phenolivorans</name>
    <dbReference type="NCBI Taxonomy" id="1792543"/>
    <lineage>
        <taxon>Bacteria</taxon>
        <taxon>Pseudomonadati</taxon>
        <taxon>Pseudomonadota</taxon>
        <taxon>Betaproteobacteria</taxon>
        <taxon>Rhodocyclales</taxon>
        <taxon>Zoogloeaceae</taxon>
        <taxon>Thauera</taxon>
    </lineage>
</organism>
<feature type="transmembrane region" description="Helical" evidence="1">
    <location>
        <begin position="547"/>
        <end position="568"/>
    </location>
</feature>
<name>A0A7X7R738_9RHOO</name>
<feature type="transmembrane region" description="Helical" evidence="1">
    <location>
        <begin position="589"/>
        <end position="611"/>
    </location>
</feature>
<evidence type="ECO:0000313" key="2">
    <source>
        <dbReference type="EMBL" id="NLF53114.1"/>
    </source>
</evidence>
<protein>
    <submittedName>
        <fullName evidence="2">Efflux RND transporter permease subunit</fullName>
    </submittedName>
</protein>
<dbReference type="GO" id="GO:0005886">
    <property type="term" value="C:plasma membrane"/>
    <property type="evidence" value="ECO:0007669"/>
    <property type="project" value="TreeGrafter"/>
</dbReference>
<dbReference type="EMBL" id="JAAYYV010000044">
    <property type="protein sequence ID" value="NLF53114.1"/>
    <property type="molecule type" value="Genomic_DNA"/>
</dbReference>
<keyword evidence="1" id="KW-0812">Transmembrane</keyword>
<dbReference type="Pfam" id="PF00873">
    <property type="entry name" value="ACR_tran"/>
    <property type="match status" value="2"/>
</dbReference>
<feature type="transmembrane region" description="Helical" evidence="1">
    <location>
        <begin position="521"/>
        <end position="541"/>
    </location>
</feature>
<dbReference type="Proteomes" id="UP000536534">
    <property type="component" value="Unassembled WGS sequence"/>
</dbReference>
<comment type="caution">
    <text evidence="2">The sequence shown here is derived from an EMBL/GenBank/DDBJ whole genome shotgun (WGS) entry which is preliminary data.</text>
</comment>
<evidence type="ECO:0000256" key="1">
    <source>
        <dbReference type="SAM" id="Phobius"/>
    </source>
</evidence>